<keyword evidence="3" id="KW-0479">Metal-binding</keyword>
<dbReference type="Gene3D" id="3.90.80.10">
    <property type="entry name" value="Inorganic pyrophosphatase"/>
    <property type="match status" value="1"/>
</dbReference>
<evidence type="ECO:0000256" key="5">
    <source>
        <dbReference type="ARBA" id="ARBA00022842"/>
    </source>
</evidence>
<dbReference type="EC" id="3.6.1.1" evidence="2"/>
<reference evidence="6" key="1">
    <citation type="journal article" date="2015" name="Nature">
        <title>Complex archaea that bridge the gap between prokaryotes and eukaryotes.</title>
        <authorList>
            <person name="Spang A."/>
            <person name="Saw J.H."/>
            <person name="Jorgensen S.L."/>
            <person name="Zaremba-Niedzwiedzka K."/>
            <person name="Martijn J."/>
            <person name="Lind A.E."/>
            <person name="van Eijk R."/>
            <person name="Schleper C."/>
            <person name="Guy L."/>
            <person name="Ettema T.J."/>
        </authorList>
    </citation>
    <scope>NUCLEOTIDE SEQUENCE</scope>
</reference>
<protein>
    <recommendedName>
        <fullName evidence="2">inorganic diphosphatase</fullName>
        <ecNumber evidence="2">3.6.1.1</ecNumber>
    </recommendedName>
</protein>
<dbReference type="InterPro" id="IPR008162">
    <property type="entry name" value="Pyrophosphatase"/>
</dbReference>
<keyword evidence="4" id="KW-0378">Hydrolase</keyword>
<gene>
    <name evidence="6" type="ORF">LCGC14_1567820</name>
</gene>
<dbReference type="GO" id="GO:0000287">
    <property type="term" value="F:magnesium ion binding"/>
    <property type="evidence" value="ECO:0007669"/>
    <property type="project" value="InterPro"/>
</dbReference>
<organism evidence="6">
    <name type="scientific">marine sediment metagenome</name>
    <dbReference type="NCBI Taxonomy" id="412755"/>
    <lineage>
        <taxon>unclassified sequences</taxon>
        <taxon>metagenomes</taxon>
        <taxon>ecological metagenomes</taxon>
    </lineage>
</organism>
<evidence type="ECO:0000256" key="2">
    <source>
        <dbReference type="ARBA" id="ARBA00012146"/>
    </source>
</evidence>
<dbReference type="GO" id="GO:0005737">
    <property type="term" value="C:cytoplasm"/>
    <property type="evidence" value="ECO:0007669"/>
    <property type="project" value="InterPro"/>
</dbReference>
<accession>A0A0F9LL57</accession>
<dbReference type="GO" id="GO:0006796">
    <property type="term" value="P:phosphate-containing compound metabolic process"/>
    <property type="evidence" value="ECO:0007669"/>
    <property type="project" value="InterPro"/>
</dbReference>
<dbReference type="PANTHER" id="PTHR10286">
    <property type="entry name" value="INORGANIC PYROPHOSPHATASE"/>
    <property type="match status" value="1"/>
</dbReference>
<evidence type="ECO:0000256" key="1">
    <source>
        <dbReference type="ARBA" id="ARBA00001946"/>
    </source>
</evidence>
<dbReference type="SUPFAM" id="SSF50324">
    <property type="entry name" value="Inorganic pyrophosphatase"/>
    <property type="match status" value="1"/>
</dbReference>
<comment type="caution">
    <text evidence="6">The sequence shown here is derived from an EMBL/GenBank/DDBJ whole genome shotgun (WGS) entry which is preliminary data.</text>
</comment>
<keyword evidence="5" id="KW-0460">Magnesium</keyword>
<evidence type="ECO:0000256" key="4">
    <source>
        <dbReference type="ARBA" id="ARBA00022801"/>
    </source>
</evidence>
<dbReference type="EMBL" id="LAZR01012186">
    <property type="protein sequence ID" value="KKM28125.1"/>
    <property type="molecule type" value="Genomic_DNA"/>
</dbReference>
<dbReference type="Pfam" id="PF00719">
    <property type="entry name" value="Pyrophosphatase"/>
    <property type="match status" value="1"/>
</dbReference>
<comment type="cofactor">
    <cofactor evidence="1">
        <name>Mg(2+)</name>
        <dbReference type="ChEBI" id="CHEBI:18420"/>
    </cofactor>
</comment>
<sequence>MKDKHFDVFIEISQNSDIVKYEHRKKELRVTRIVEVIGLLNSPLKYPANYGYIPETIAGDRDEVDAFVWTPFPLVPGSIIKCRALGVINVEDQNGPDPKIFTVPISKVCSTFDGYHDISDLPDFLLNTFTRFLETYKTGVPNCWSTINGWGSKVMAYKEIDKGFTAYLRREEELKILD</sequence>
<name>A0A0F9LL57_9ZZZZ</name>
<evidence type="ECO:0000256" key="3">
    <source>
        <dbReference type="ARBA" id="ARBA00022723"/>
    </source>
</evidence>
<proteinExistence type="predicted"/>
<dbReference type="AlphaFoldDB" id="A0A0F9LL57"/>
<evidence type="ECO:0000313" key="6">
    <source>
        <dbReference type="EMBL" id="KKM28125.1"/>
    </source>
</evidence>
<dbReference type="InterPro" id="IPR036649">
    <property type="entry name" value="Pyrophosphatase_sf"/>
</dbReference>
<dbReference type="GO" id="GO:0004427">
    <property type="term" value="F:inorganic diphosphate phosphatase activity"/>
    <property type="evidence" value="ECO:0007669"/>
    <property type="project" value="UniProtKB-EC"/>
</dbReference>